<dbReference type="PANTHER" id="PTHR39186">
    <property type="entry name" value="DUF2071 FAMILY PROTEIN"/>
    <property type="match status" value="1"/>
</dbReference>
<name>A0ABD5V497_9EURY</name>
<organism evidence="1 2">
    <name type="scientific">Halalkalicoccus tibetensis</name>
    <dbReference type="NCBI Taxonomy" id="175632"/>
    <lineage>
        <taxon>Archaea</taxon>
        <taxon>Methanobacteriati</taxon>
        <taxon>Methanobacteriota</taxon>
        <taxon>Stenosarchaea group</taxon>
        <taxon>Halobacteria</taxon>
        <taxon>Halobacteriales</taxon>
        <taxon>Halococcaceae</taxon>
        <taxon>Halalkalicoccus</taxon>
    </lineage>
</organism>
<keyword evidence="2" id="KW-1185">Reference proteome</keyword>
<protein>
    <submittedName>
        <fullName evidence="1">YqjF family protein</fullName>
    </submittedName>
</protein>
<dbReference type="RefSeq" id="WP_340604137.1">
    <property type="nucleotide sequence ID" value="NZ_JBBMXV010000003.1"/>
</dbReference>
<accession>A0ABD5V497</accession>
<dbReference type="SUPFAM" id="SSF160104">
    <property type="entry name" value="Acetoacetate decarboxylase-like"/>
    <property type="match status" value="1"/>
</dbReference>
<gene>
    <name evidence="1" type="ORF">ACFQGH_10470</name>
</gene>
<dbReference type="InterPro" id="IPR023375">
    <property type="entry name" value="ADC_dom_sf"/>
</dbReference>
<dbReference type="Gene3D" id="2.40.400.10">
    <property type="entry name" value="Acetoacetate decarboxylase-like"/>
    <property type="match status" value="1"/>
</dbReference>
<sequence>MEFSIPLAFEWRHLLFANWPIDPDRLDAHLPDALSVQTYDGAGWLTVVPFVNVDTRPRGLPERVGIDLPELNLRTYVTHEGEPGVYFFSLDAPSVAAVLGARLLHRLPYYYARMNCRWTGDEMAFSNRRLHPGDRPAHFEASYGPDGEPFTPEPGGRAAFLTERRRLYTEGMDGAVRHTDVAHEPWTLYPATMGVAENTLFEANGFDHPEADPVCYYSPGVDVVTTRSKRRDRNGGLTDRLAAVRDRFDG</sequence>
<dbReference type="InterPro" id="IPR018644">
    <property type="entry name" value="DUF2071"/>
</dbReference>
<evidence type="ECO:0000313" key="1">
    <source>
        <dbReference type="EMBL" id="MFC6905616.1"/>
    </source>
</evidence>
<dbReference type="EMBL" id="JBHSXQ010000003">
    <property type="protein sequence ID" value="MFC6905616.1"/>
    <property type="molecule type" value="Genomic_DNA"/>
</dbReference>
<reference evidence="1 2" key="1">
    <citation type="journal article" date="2019" name="Int. J. Syst. Evol. Microbiol.">
        <title>The Global Catalogue of Microorganisms (GCM) 10K type strain sequencing project: providing services to taxonomists for standard genome sequencing and annotation.</title>
        <authorList>
            <consortium name="The Broad Institute Genomics Platform"/>
            <consortium name="The Broad Institute Genome Sequencing Center for Infectious Disease"/>
            <person name="Wu L."/>
            <person name="Ma J."/>
        </authorList>
    </citation>
    <scope>NUCLEOTIDE SEQUENCE [LARGE SCALE GENOMIC DNA]</scope>
    <source>
        <strain evidence="1 2">CGMCC 1.3240</strain>
    </source>
</reference>
<comment type="caution">
    <text evidence="1">The sequence shown here is derived from an EMBL/GenBank/DDBJ whole genome shotgun (WGS) entry which is preliminary data.</text>
</comment>
<dbReference type="Pfam" id="PF09844">
    <property type="entry name" value="DUF2071"/>
    <property type="match status" value="1"/>
</dbReference>
<proteinExistence type="predicted"/>
<dbReference type="PANTHER" id="PTHR39186:SF1">
    <property type="entry name" value="DUF2071 DOMAIN-CONTAINING PROTEIN"/>
    <property type="match status" value="1"/>
</dbReference>
<dbReference type="Proteomes" id="UP001596312">
    <property type="component" value="Unassembled WGS sequence"/>
</dbReference>
<dbReference type="AlphaFoldDB" id="A0ABD5V497"/>
<evidence type="ECO:0000313" key="2">
    <source>
        <dbReference type="Proteomes" id="UP001596312"/>
    </source>
</evidence>